<evidence type="ECO:0000313" key="3">
    <source>
        <dbReference type="Proteomes" id="UP000238882"/>
    </source>
</evidence>
<proteinExistence type="predicted"/>
<dbReference type="SUPFAM" id="SSF53335">
    <property type="entry name" value="S-adenosyl-L-methionine-dependent methyltransferases"/>
    <property type="match status" value="1"/>
</dbReference>
<reference evidence="2 3" key="1">
    <citation type="submission" date="2016-12" db="EMBL/GenBank/DDBJ databases">
        <title>Trade-off between light-utilization and light-protection in marine flavobacteria.</title>
        <authorList>
            <person name="Kumagai Y."/>
            <person name="Yoshizawa S."/>
            <person name="Kogure K."/>
            <person name="Iwasaki W."/>
        </authorList>
    </citation>
    <scope>NUCLEOTIDE SEQUENCE [LARGE SCALE GENOMIC DNA]</scope>
    <source>
        <strain evidence="2 3">NBRC 108759</strain>
    </source>
</reference>
<evidence type="ECO:0000313" key="2">
    <source>
        <dbReference type="EMBL" id="PQJ80395.1"/>
    </source>
</evidence>
<dbReference type="InterPro" id="IPR041698">
    <property type="entry name" value="Methyltransf_25"/>
</dbReference>
<dbReference type="Pfam" id="PF13649">
    <property type="entry name" value="Methyltransf_25"/>
    <property type="match status" value="1"/>
</dbReference>
<protein>
    <recommendedName>
        <fullName evidence="1">Methyltransferase domain-containing protein</fullName>
    </recommendedName>
</protein>
<dbReference type="RefSeq" id="WP_105016994.1">
    <property type="nucleotide sequence ID" value="NZ_MSCN01000001.1"/>
</dbReference>
<dbReference type="CDD" id="cd02440">
    <property type="entry name" value="AdoMet_MTases"/>
    <property type="match status" value="1"/>
</dbReference>
<dbReference type="PANTHER" id="PTHR42912:SF80">
    <property type="entry name" value="METHYLTRANSFERASE DOMAIN-CONTAINING PROTEIN"/>
    <property type="match status" value="1"/>
</dbReference>
<dbReference type="InterPro" id="IPR029063">
    <property type="entry name" value="SAM-dependent_MTases_sf"/>
</dbReference>
<dbReference type="GO" id="GO:0008168">
    <property type="term" value="F:methyltransferase activity"/>
    <property type="evidence" value="ECO:0007669"/>
    <property type="project" value="TreeGrafter"/>
</dbReference>
<dbReference type="PANTHER" id="PTHR42912">
    <property type="entry name" value="METHYLTRANSFERASE"/>
    <property type="match status" value="1"/>
</dbReference>
<sequence>MKKIIIKKLISKVGLLSIVEQVNFYRQKIIHRKSNRLFKEKNPNVILPPDFYLYETFSLNYDKFYTNGKPTAEWLINHISEFKKIENLSILDWGCGTGRVIRHLPNILEHSNLIFGTDYNKKYVKWCSENLNGIQFKLNDLKPPLDFENNSMDVIYGISIFTHLSERLHFSWMKELTRVLKNKGILFLTTHGNVHSFKLLDEEKTAYNSGKLVIHNYKKEGNRLFASYQSPKFFKDLCARNNLEILKHIPGAIRNNQPQQDVWILKLTRN</sequence>
<evidence type="ECO:0000259" key="1">
    <source>
        <dbReference type="Pfam" id="PF13649"/>
    </source>
</evidence>
<feature type="domain" description="Methyltransferase" evidence="1">
    <location>
        <begin position="90"/>
        <end position="184"/>
    </location>
</feature>
<gene>
    <name evidence="2" type="ORF">BTO18_14965</name>
</gene>
<dbReference type="Proteomes" id="UP000238882">
    <property type="component" value="Unassembled WGS sequence"/>
</dbReference>
<dbReference type="InterPro" id="IPR050508">
    <property type="entry name" value="Methyltransf_Superfamily"/>
</dbReference>
<accession>A0A2S7WS22</accession>
<organism evidence="2 3">
    <name type="scientific">Polaribacter porphyrae</name>
    <dbReference type="NCBI Taxonomy" id="1137780"/>
    <lineage>
        <taxon>Bacteria</taxon>
        <taxon>Pseudomonadati</taxon>
        <taxon>Bacteroidota</taxon>
        <taxon>Flavobacteriia</taxon>
        <taxon>Flavobacteriales</taxon>
        <taxon>Flavobacteriaceae</taxon>
    </lineage>
</organism>
<dbReference type="AlphaFoldDB" id="A0A2S7WS22"/>
<name>A0A2S7WS22_9FLAO</name>
<dbReference type="OrthoDB" id="3896938at2"/>
<comment type="caution">
    <text evidence="2">The sequence shown here is derived from an EMBL/GenBank/DDBJ whole genome shotgun (WGS) entry which is preliminary data.</text>
</comment>
<dbReference type="Gene3D" id="3.40.50.150">
    <property type="entry name" value="Vaccinia Virus protein VP39"/>
    <property type="match status" value="1"/>
</dbReference>
<keyword evidence="3" id="KW-1185">Reference proteome</keyword>
<dbReference type="EMBL" id="MSCN01000001">
    <property type="protein sequence ID" value="PQJ80395.1"/>
    <property type="molecule type" value="Genomic_DNA"/>
</dbReference>